<dbReference type="HOGENOM" id="CLU_029469_2_0_11"/>
<evidence type="ECO:0000259" key="4">
    <source>
        <dbReference type="Pfam" id="PF07687"/>
    </source>
</evidence>
<dbReference type="BioCyc" id="SESP1179773:BN6_RS28415-MONOMER"/>
<keyword evidence="3 5" id="KW-0378">Hydrolase</keyword>
<evidence type="ECO:0000256" key="2">
    <source>
        <dbReference type="ARBA" id="ARBA00022723"/>
    </source>
</evidence>
<dbReference type="Gene3D" id="3.30.70.360">
    <property type="match status" value="1"/>
</dbReference>
<dbReference type="Gene3D" id="3.40.630.10">
    <property type="entry name" value="Zn peptidases"/>
    <property type="match status" value="1"/>
</dbReference>
<keyword evidence="2" id="KW-0479">Metal-binding</keyword>
<dbReference type="EC" id="3.4.13.20" evidence="5"/>
<proteinExistence type="predicted"/>
<dbReference type="SUPFAM" id="SSF53187">
    <property type="entry name" value="Zn-dependent exopeptidases"/>
    <property type="match status" value="1"/>
</dbReference>
<dbReference type="RefSeq" id="WP_015103275.1">
    <property type="nucleotide sequence ID" value="NC_019673.1"/>
</dbReference>
<protein>
    <submittedName>
        <fullName evidence="5">Beta-Ala-His dipeptidase</fullName>
        <ecNumber evidence="5">3.4.13.20</ecNumber>
    </submittedName>
</protein>
<dbReference type="EMBL" id="HE804045">
    <property type="protein sequence ID" value="CCH33164.1"/>
    <property type="molecule type" value="Genomic_DNA"/>
</dbReference>
<keyword evidence="5" id="KW-0224">Dipeptidase</keyword>
<dbReference type="GO" id="GO:0046872">
    <property type="term" value="F:metal ion binding"/>
    <property type="evidence" value="ECO:0007669"/>
    <property type="project" value="UniProtKB-KW"/>
</dbReference>
<dbReference type="InterPro" id="IPR002933">
    <property type="entry name" value="Peptidase_M20"/>
</dbReference>
<dbReference type="PANTHER" id="PTHR43270">
    <property type="entry name" value="BETA-ALA-HIS DIPEPTIDASE"/>
    <property type="match status" value="1"/>
</dbReference>
<dbReference type="Pfam" id="PF07687">
    <property type="entry name" value="M20_dimer"/>
    <property type="match status" value="1"/>
</dbReference>
<evidence type="ECO:0000256" key="3">
    <source>
        <dbReference type="ARBA" id="ARBA00022801"/>
    </source>
</evidence>
<dbReference type="PATRIC" id="fig|1179773.3.peg.5945"/>
<dbReference type="GO" id="GO:0016805">
    <property type="term" value="F:dipeptidase activity"/>
    <property type="evidence" value="ECO:0007669"/>
    <property type="project" value="UniProtKB-KW"/>
</dbReference>
<evidence type="ECO:0000256" key="1">
    <source>
        <dbReference type="ARBA" id="ARBA00022670"/>
    </source>
</evidence>
<gene>
    <name evidence="5" type="ordered locus">BN6_59070</name>
</gene>
<dbReference type="OrthoDB" id="9761532at2"/>
<dbReference type="Pfam" id="PF01546">
    <property type="entry name" value="Peptidase_M20"/>
    <property type="match status" value="1"/>
</dbReference>
<dbReference type="InterPro" id="IPR011650">
    <property type="entry name" value="Peptidase_M20_dimer"/>
</dbReference>
<dbReference type="eggNOG" id="COG0624">
    <property type="taxonomic scope" value="Bacteria"/>
</dbReference>
<keyword evidence="1" id="KW-0645">Protease</keyword>
<feature type="domain" description="Peptidase M20 dimerisation" evidence="4">
    <location>
        <begin position="197"/>
        <end position="326"/>
    </location>
</feature>
<name>K0K8L4_SACES</name>
<sequence>MPLRDRIAGLMPRARDDLSELVAFGPDHAPGSRNTARWVLNRFLELGFRDSRVEDLPDGSQAVVGSRPAGPDAPTVLLHADHAVAAVPDDAVWRTPPFRLTEVHGRWYGRGAAGGRGNILMHLTALRALGEDLPVHLKVVVGGAGLAKFVPEHPDLFRADAVLVGVDGNAGVGRPAVTVSLRGVVELVVSVRALAEGRRAGAFSGAAPDALAALVSMLASLRDARGETTVHGLPHNQVWLGEPYPADRFRLDAAVPEGVDLLGDGLVADALWARPALTVLGIDCPADDTAIAPAATAHLALHVPPGLDAELAHTALVDHLHDVAPWGVRVTTRTRRVDRPYRSTVDGSAHRTVAAAMREVYGTPMTTSGQGDPLPLCTTLTAVHPDAELVLLGVGEPSSRVHAPNESLDPGELAAMSQVEARFLQRFARDGPR</sequence>
<evidence type="ECO:0000313" key="5">
    <source>
        <dbReference type="EMBL" id="CCH33164.1"/>
    </source>
</evidence>
<dbReference type="NCBIfam" id="NF005914">
    <property type="entry name" value="PRK07907.1"/>
    <property type="match status" value="1"/>
</dbReference>
<dbReference type="Proteomes" id="UP000006281">
    <property type="component" value="Chromosome"/>
</dbReference>
<dbReference type="GO" id="GO:0006508">
    <property type="term" value="P:proteolysis"/>
    <property type="evidence" value="ECO:0007669"/>
    <property type="project" value="UniProtKB-KW"/>
</dbReference>
<reference evidence="5 6" key="1">
    <citation type="journal article" date="2012" name="BMC Genomics">
        <title>Complete genome sequence of Saccharothrix espanaensis DSM 44229T and comparison to the other completely sequenced Pseudonocardiaceae.</title>
        <authorList>
            <person name="Strobel T."/>
            <person name="Al-Dilaimi A."/>
            <person name="Blom J."/>
            <person name="Gessner A."/>
            <person name="Kalinowski J."/>
            <person name="Luzhetska M."/>
            <person name="Puhler A."/>
            <person name="Szczepanowski R."/>
            <person name="Bechthold A."/>
            <person name="Ruckert C."/>
        </authorList>
    </citation>
    <scope>NUCLEOTIDE SEQUENCE [LARGE SCALE GENOMIC DNA]</scope>
    <source>
        <strain evidence="6">ATCC 51144 / DSM 44229 / JCM 9112 / NBRC 15066 / NRRL 15764</strain>
    </source>
</reference>
<evidence type="ECO:0000313" key="6">
    <source>
        <dbReference type="Proteomes" id="UP000006281"/>
    </source>
</evidence>
<dbReference type="InterPro" id="IPR051458">
    <property type="entry name" value="Cyt/Met_Dipeptidase"/>
</dbReference>
<dbReference type="STRING" id="1179773.BN6_59070"/>
<keyword evidence="6" id="KW-1185">Reference proteome</keyword>
<dbReference type="AlphaFoldDB" id="K0K8L4"/>
<dbReference type="PANTHER" id="PTHR43270:SF12">
    <property type="entry name" value="SUCCINYL-DIAMINOPIMELATE DESUCCINYLASE"/>
    <property type="match status" value="1"/>
</dbReference>
<dbReference type="KEGG" id="sesp:BN6_59070"/>
<accession>K0K8L4</accession>
<organism evidence="5 6">
    <name type="scientific">Saccharothrix espanaensis (strain ATCC 51144 / DSM 44229 / JCM 9112 / NBRC 15066 / NRRL 15764)</name>
    <dbReference type="NCBI Taxonomy" id="1179773"/>
    <lineage>
        <taxon>Bacteria</taxon>
        <taxon>Bacillati</taxon>
        <taxon>Actinomycetota</taxon>
        <taxon>Actinomycetes</taxon>
        <taxon>Pseudonocardiales</taxon>
        <taxon>Pseudonocardiaceae</taxon>
        <taxon>Saccharothrix</taxon>
    </lineage>
</organism>